<reference evidence="2 4" key="1">
    <citation type="journal article" date="2014" name="BMC Genomics">
        <title>Genome sequence of Anopheles sinensis provides insight into genetics basis of mosquito competence for malaria parasites.</title>
        <authorList>
            <person name="Zhou D."/>
            <person name="Zhang D."/>
            <person name="Ding G."/>
            <person name="Shi L."/>
            <person name="Hou Q."/>
            <person name="Ye Y."/>
            <person name="Xu Y."/>
            <person name="Zhou H."/>
            <person name="Xiong C."/>
            <person name="Li S."/>
            <person name="Yu J."/>
            <person name="Hong S."/>
            <person name="Yu X."/>
            <person name="Zou P."/>
            <person name="Chen C."/>
            <person name="Chang X."/>
            <person name="Wang W."/>
            <person name="Lv Y."/>
            <person name="Sun Y."/>
            <person name="Ma L."/>
            <person name="Shen B."/>
            <person name="Zhu C."/>
        </authorList>
    </citation>
    <scope>NUCLEOTIDE SEQUENCE [LARGE SCALE GENOMIC DNA]</scope>
</reference>
<dbReference type="Proteomes" id="UP000030765">
    <property type="component" value="Unassembled WGS sequence"/>
</dbReference>
<evidence type="ECO:0000313" key="3">
    <source>
        <dbReference type="EnsemblMetazoa" id="ASIC015541-PA"/>
    </source>
</evidence>
<organism evidence="2">
    <name type="scientific">Anopheles sinensis</name>
    <name type="common">Mosquito</name>
    <dbReference type="NCBI Taxonomy" id="74873"/>
    <lineage>
        <taxon>Eukaryota</taxon>
        <taxon>Metazoa</taxon>
        <taxon>Ecdysozoa</taxon>
        <taxon>Arthropoda</taxon>
        <taxon>Hexapoda</taxon>
        <taxon>Insecta</taxon>
        <taxon>Pterygota</taxon>
        <taxon>Neoptera</taxon>
        <taxon>Endopterygota</taxon>
        <taxon>Diptera</taxon>
        <taxon>Nematocera</taxon>
        <taxon>Culicoidea</taxon>
        <taxon>Culicidae</taxon>
        <taxon>Anophelinae</taxon>
        <taxon>Anopheles</taxon>
    </lineage>
</organism>
<accession>A0A084WBI0</accession>
<keyword evidence="4" id="KW-1185">Reference proteome</keyword>
<evidence type="ECO:0000256" key="1">
    <source>
        <dbReference type="SAM" id="MobiDB-lite"/>
    </source>
</evidence>
<name>A0A084WBI0_ANOSI</name>
<dbReference type="EnsemblMetazoa" id="ASIC015541-RA">
    <property type="protein sequence ID" value="ASIC015541-PA"/>
    <property type="gene ID" value="ASIC015541"/>
</dbReference>
<proteinExistence type="predicted"/>
<dbReference type="EMBL" id="ATLV01022358">
    <property type="status" value="NOT_ANNOTATED_CDS"/>
    <property type="molecule type" value="Genomic_DNA"/>
</dbReference>
<reference evidence="3" key="2">
    <citation type="submission" date="2020-05" db="UniProtKB">
        <authorList>
            <consortium name="EnsemblMetazoa"/>
        </authorList>
    </citation>
    <scope>IDENTIFICATION</scope>
</reference>
<feature type="region of interest" description="Disordered" evidence="1">
    <location>
        <begin position="1"/>
        <end position="23"/>
    </location>
</feature>
<dbReference type="AlphaFoldDB" id="A0A084WBI0"/>
<protein>
    <submittedName>
        <fullName evidence="2 3">GTP-binding protein EngB</fullName>
    </submittedName>
</protein>
<evidence type="ECO:0000313" key="4">
    <source>
        <dbReference type="Proteomes" id="UP000030765"/>
    </source>
</evidence>
<dbReference type="EMBL" id="KE525331">
    <property type="protein sequence ID" value="KFB47574.1"/>
    <property type="molecule type" value="Genomic_DNA"/>
</dbReference>
<gene>
    <name evidence="2" type="ORF">ZHAS_00015541</name>
</gene>
<dbReference type="VEuPathDB" id="VectorBase:ASIC015541"/>
<evidence type="ECO:0000313" key="2">
    <source>
        <dbReference type="EMBL" id="KFB47574.1"/>
    </source>
</evidence>
<sequence length="73" mass="7905">MSPVRRESRARRICPASQPPGRSQCSRFMGHRFYGIASPSHGVAPVGRVFVPPRLLGPTPTVGTESVLRVHVG</sequence>